<proteinExistence type="predicted"/>
<dbReference type="EMBL" id="GBRH01283571">
    <property type="protein sequence ID" value="JAD14324.1"/>
    <property type="molecule type" value="Transcribed_RNA"/>
</dbReference>
<reference evidence="1" key="2">
    <citation type="journal article" date="2015" name="Data Brief">
        <title>Shoot transcriptome of the giant reed, Arundo donax.</title>
        <authorList>
            <person name="Barrero R.A."/>
            <person name="Guerrero F.D."/>
            <person name="Moolhuijzen P."/>
            <person name="Goolsby J.A."/>
            <person name="Tidwell J."/>
            <person name="Bellgard S.E."/>
            <person name="Bellgard M.I."/>
        </authorList>
    </citation>
    <scope>NUCLEOTIDE SEQUENCE</scope>
    <source>
        <tissue evidence="1">Shoot tissue taken approximately 20 cm above the soil surface</tissue>
    </source>
</reference>
<dbReference type="AlphaFoldDB" id="A0A0A8XMS7"/>
<reference evidence="1" key="1">
    <citation type="submission" date="2014-09" db="EMBL/GenBank/DDBJ databases">
        <authorList>
            <person name="Magalhaes I.L.F."/>
            <person name="Oliveira U."/>
            <person name="Santos F.R."/>
            <person name="Vidigal T.H.D.A."/>
            <person name="Brescovit A.D."/>
            <person name="Santos A.J."/>
        </authorList>
    </citation>
    <scope>NUCLEOTIDE SEQUENCE</scope>
    <source>
        <tissue evidence="1">Shoot tissue taken approximately 20 cm above the soil surface</tissue>
    </source>
</reference>
<accession>A0A0A8XMS7</accession>
<name>A0A0A8XMS7_ARUDO</name>
<protein>
    <submittedName>
        <fullName evidence="1">Uncharacterized protein</fullName>
    </submittedName>
</protein>
<organism evidence="1">
    <name type="scientific">Arundo donax</name>
    <name type="common">Giant reed</name>
    <name type="synonym">Donax arundinaceus</name>
    <dbReference type="NCBI Taxonomy" id="35708"/>
    <lineage>
        <taxon>Eukaryota</taxon>
        <taxon>Viridiplantae</taxon>
        <taxon>Streptophyta</taxon>
        <taxon>Embryophyta</taxon>
        <taxon>Tracheophyta</taxon>
        <taxon>Spermatophyta</taxon>
        <taxon>Magnoliopsida</taxon>
        <taxon>Liliopsida</taxon>
        <taxon>Poales</taxon>
        <taxon>Poaceae</taxon>
        <taxon>PACMAD clade</taxon>
        <taxon>Arundinoideae</taxon>
        <taxon>Arundineae</taxon>
        <taxon>Arundo</taxon>
    </lineage>
</organism>
<sequence>MDTLLMDHLVYPSILFCVLSSSMRRSAVAGGGGVPARARMRYVNALLCA</sequence>
<evidence type="ECO:0000313" key="1">
    <source>
        <dbReference type="EMBL" id="JAD14324.1"/>
    </source>
</evidence>